<dbReference type="InterPro" id="IPR014199">
    <property type="entry name" value="Spore_YtxC"/>
</dbReference>
<dbReference type="Proteomes" id="UP001418796">
    <property type="component" value="Unassembled WGS sequence"/>
</dbReference>
<evidence type="ECO:0000313" key="1">
    <source>
        <dbReference type="EMBL" id="MEN0644364.1"/>
    </source>
</evidence>
<reference evidence="1 2" key="1">
    <citation type="submission" date="2024-03" db="EMBL/GenBank/DDBJ databases">
        <title>Bacilli Hybrid Assemblies.</title>
        <authorList>
            <person name="Kovac J."/>
        </authorList>
    </citation>
    <scope>NUCLEOTIDE SEQUENCE [LARGE SCALE GENOMIC DNA]</scope>
    <source>
        <strain evidence="1 2">FSL R7-0666</strain>
    </source>
</reference>
<keyword evidence="2" id="KW-1185">Reference proteome</keyword>
<dbReference type="RefSeq" id="WP_343131073.1">
    <property type="nucleotide sequence ID" value="NZ_JBCITK010000001.1"/>
</dbReference>
<proteinExistence type="predicted"/>
<accession>A0ABU9VKJ8</accession>
<organism evidence="1 2">
    <name type="scientific">Alkalicoccobacillus gibsonii</name>
    <dbReference type="NCBI Taxonomy" id="79881"/>
    <lineage>
        <taxon>Bacteria</taxon>
        <taxon>Bacillati</taxon>
        <taxon>Bacillota</taxon>
        <taxon>Bacilli</taxon>
        <taxon>Bacillales</taxon>
        <taxon>Bacillaceae</taxon>
        <taxon>Alkalicoccobacillus</taxon>
    </lineage>
</organism>
<dbReference type="EMBL" id="JBCITK010000001">
    <property type="protein sequence ID" value="MEN0644364.1"/>
    <property type="molecule type" value="Genomic_DNA"/>
</dbReference>
<gene>
    <name evidence="1" type="primary">ytxC</name>
    <name evidence="1" type="ORF">MKY91_14530</name>
</gene>
<dbReference type="NCBIfam" id="TIGR02834">
    <property type="entry name" value="spo_ytxC"/>
    <property type="match status" value="1"/>
</dbReference>
<comment type="caution">
    <text evidence="1">The sequence shown here is derived from an EMBL/GenBank/DDBJ whole genome shotgun (WGS) entry which is preliminary data.</text>
</comment>
<evidence type="ECO:0000313" key="2">
    <source>
        <dbReference type="Proteomes" id="UP001418796"/>
    </source>
</evidence>
<name>A0ABU9VKJ8_9BACI</name>
<protein>
    <submittedName>
        <fullName evidence="1">Sporulation protein YtxC</fullName>
    </submittedName>
</protein>
<dbReference type="Pfam" id="PF08812">
    <property type="entry name" value="YtxC"/>
    <property type="match status" value="1"/>
</dbReference>
<sequence>MIAIHFEEKLDCHKLYQELTHYVQKYQPYGLGADIQVHDAGTLFVHYEDRHVSFYDSFHPLLASLLTDFVINSKEEEWLLSIIETMFYFTDHEEQYQILSIAKRILDGDIEDLPDIQLFFNRKEFIYQAFATNLEQETSFYYEPFLTFRLREYGELLIDCVEMAIDEYMLEQDYQHMLENYRQHLRNSPCKVSRVYVVHDQVFTLYDSQFRELTRDEILFYLEEDLIFEEGLDVQDMLISPLVSMVPAEVHLFTNEPENGLIASIQSIFEERLQLYPLKDQVDKKCEPT</sequence>